<comment type="caution">
    <text evidence="3">The sequence shown here is derived from an EMBL/GenBank/DDBJ whole genome shotgun (WGS) entry which is preliminary data.</text>
</comment>
<organism evidence="3 4">
    <name type="scientific">Aquimarina brevivitae</name>
    <dbReference type="NCBI Taxonomy" id="323412"/>
    <lineage>
        <taxon>Bacteria</taxon>
        <taxon>Pseudomonadati</taxon>
        <taxon>Bacteroidota</taxon>
        <taxon>Flavobacteriia</taxon>
        <taxon>Flavobacteriales</taxon>
        <taxon>Flavobacteriaceae</taxon>
        <taxon>Aquimarina</taxon>
    </lineage>
</organism>
<protein>
    <submittedName>
        <fullName evidence="3">Putative membrane protein (TIGR02226 family)</fullName>
    </submittedName>
</protein>
<dbReference type="InterPro" id="IPR036465">
    <property type="entry name" value="vWFA_dom_sf"/>
</dbReference>
<feature type="transmembrane region" description="Helical" evidence="1">
    <location>
        <begin position="6"/>
        <end position="24"/>
    </location>
</feature>
<dbReference type="OrthoDB" id="9810200at2"/>
<feature type="domain" description="Aerotolerance regulator N-terminal" evidence="2">
    <location>
        <begin position="1"/>
        <end position="76"/>
    </location>
</feature>
<dbReference type="InterPro" id="IPR024163">
    <property type="entry name" value="Aerotolerance_reg_N"/>
</dbReference>
<sequence length="641" mass="72940">MQFKHPELLYALFALLIPILVHLFQLRRFQKVAFTNVQFLKKVVLQTRKSSQLKKWLTLITRLLALAAIIIAFAQPFTANTTVIGKKTKTVIYLDNSFSMEARGPKGALLKRAVQELLSDIPEDQQFSLFTNTETYNAITKKDIQNDLLQLDYSSYQMPYSAAYLKASQMLGKTQETINRIILISDFQQKGQPFDLTNSNDSTISLVQLTPISNTNVAIDSLYLDRDEKNDLLLQVRLRSTGKDADNISLSFYNDQILLGKTAVNIKKNSTANATFKLNENSLTQGRVIINEPALNFDNKRYFTLNQPEKIKVITINEGDDKYLQNIYTSDEFKYTSYDLTNVNYNDFESANLIVLNELKEIPVSLTNSLKSFVDKGGFVVFVPAVNGTISSYNQFFTLTGNTRFYQKLIQEKKITTIQFSHPIYNGVFDKEVSNFQYPKVNSFYATQSSNAVLLYEDDSPFLFKQNNVLVFTASLSKGNSNFKNSPLIVPTLYKIGKLSLKVPEISYTIGKTNVFEVPISLSQDGVLRLESKDESIIPLQQSLPTKVRLTTDDVPTKAGIYAIMNDGKPIQYLGYNYDSSESNLQYHSLTTNATYQVYDSVSDLFEEIKEDATINELWKWFVIFALVFLLIEILLLKYLK</sequence>
<dbReference type="InterPro" id="IPR011933">
    <property type="entry name" value="Double_TM_dom"/>
</dbReference>
<keyword evidence="1" id="KW-0472">Membrane</keyword>
<dbReference type="Gene3D" id="3.40.50.410">
    <property type="entry name" value="von Willebrand factor, type A domain"/>
    <property type="match status" value="1"/>
</dbReference>
<feature type="transmembrane region" description="Helical" evidence="1">
    <location>
        <begin position="618"/>
        <end position="640"/>
    </location>
</feature>
<evidence type="ECO:0000313" key="3">
    <source>
        <dbReference type="EMBL" id="RZS93643.1"/>
    </source>
</evidence>
<reference evidence="3 4" key="1">
    <citation type="submission" date="2019-02" db="EMBL/GenBank/DDBJ databases">
        <title>Genomic Encyclopedia of Type Strains, Phase IV (KMG-IV): sequencing the most valuable type-strain genomes for metagenomic binning, comparative biology and taxonomic classification.</title>
        <authorList>
            <person name="Goeker M."/>
        </authorList>
    </citation>
    <scope>NUCLEOTIDE SEQUENCE [LARGE SCALE GENOMIC DNA]</scope>
    <source>
        <strain evidence="3 4">DSM 17196</strain>
    </source>
</reference>
<dbReference type="Pfam" id="PF07584">
    <property type="entry name" value="BatA"/>
    <property type="match status" value="1"/>
</dbReference>
<dbReference type="RefSeq" id="WP_130286761.1">
    <property type="nucleotide sequence ID" value="NZ_SGXE01000002.1"/>
</dbReference>
<dbReference type="PANTHER" id="PTHR37464">
    <property type="entry name" value="BLL2463 PROTEIN"/>
    <property type="match status" value="1"/>
</dbReference>
<dbReference type="Proteomes" id="UP000292262">
    <property type="component" value="Unassembled WGS sequence"/>
</dbReference>
<keyword evidence="1" id="KW-1133">Transmembrane helix</keyword>
<dbReference type="SUPFAM" id="SSF53300">
    <property type="entry name" value="vWA-like"/>
    <property type="match status" value="1"/>
</dbReference>
<evidence type="ECO:0000313" key="4">
    <source>
        <dbReference type="Proteomes" id="UP000292262"/>
    </source>
</evidence>
<keyword evidence="4" id="KW-1185">Reference proteome</keyword>
<dbReference type="AlphaFoldDB" id="A0A4Q7P1C8"/>
<feature type="transmembrane region" description="Helical" evidence="1">
    <location>
        <begin position="56"/>
        <end position="74"/>
    </location>
</feature>
<gene>
    <name evidence="3" type="ORF">EV197_2223</name>
</gene>
<dbReference type="EMBL" id="SGXE01000002">
    <property type="protein sequence ID" value="RZS93643.1"/>
    <property type="molecule type" value="Genomic_DNA"/>
</dbReference>
<dbReference type="NCBIfam" id="TIGR02226">
    <property type="entry name" value="two_anch"/>
    <property type="match status" value="1"/>
</dbReference>
<proteinExistence type="predicted"/>
<name>A0A4Q7P1C8_9FLAO</name>
<evidence type="ECO:0000256" key="1">
    <source>
        <dbReference type="SAM" id="Phobius"/>
    </source>
</evidence>
<dbReference type="PANTHER" id="PTHR37464:SF1">
    <property type="entry name" value="BLL2463 PROTEIN"/>
    <property type="match status" value="1"/>
</dbReference>
<keyword evidence="1" id="KW-0812">Transmembrane</keyword>
<evidence type="ECO:0000259" key="2">
    <source>
        <dbReference type="Pfam" id="PF07584"/>
    </source>
</evidence>
<accession>A0A4Q7P1C8</accession>